<sequence>MNIYTESEGNTRQSTSQAAFVSNLRFLILQAESTSSAEGKETVKIDGFCFSCDFRKVLFCLVRNPSRYEAFWIYGVGVCIFFSFLFHQLSFVLSSDFYVM</sequence>
<evidence type="ECO:0000313" key="3">
    <source>
        <dbReference type="Proteomes" id="UP001164929"/>
    </source>
</evidence>
<feature type="transmembrane region" description="Helical" evidence="1">
    <location>
        <begin position="71"/>
        <end position="93"/>
    </location>
</feature>
<keyword evidence="1" id="KW-0812">Transmembrane</keyword>
<evidence type="ECO:0000256" key="1">
    <source>
        <dbReference type="SAM" id="Phobius"/>
    </source>
</evidence>
<comment type="caution">
    <text evidence="2">The sequence shown here is derived from an EMBL/GenBank/DDBJ whole genome shotgun (WGS) entry which is preliminary data.</text>
</comment>
<reference evidence="2" key="1">
    <citation type="journal article" date="2023" name="Mol. Ecol. Resour.">
        <title>Chromosome-level genome assembly of a triploid poplar Populus alba 'Berolinensis'.</title>
        <authorList>
            <person name="Chen S."/>
            <person name="Yu Y."/>
            <person name="Wang X."/>
            <person name="Wang S."/>
            <person name="Zhang T."/>
            <person name="Zhou Y."/>
            <person name="He R."/>
            <person name="Meng N."/>
            <person name="Wang Y."/>
            <person name="Liu W."/>
            <person name="Liu Z."/>
            <person name="Liu J."/>
            <person name="Guo Q."/>
            <person name="Huang H."/>
            <person name="Sederoff R.R."/>
            <person name="Wang G."/>
            <person name="Qu G."/>
            <person name="Chen S."/>
        </authorList>
    </citation>
    <scope>NUCLEOTIDE SEQUENCE</scope>
    <source>
        <strain evidence="2">SC-2020</strain>
    </source>
</reference>
<keyword evidence="3" id="KW-1185">Reference proteome</keyword>
<keyword evidence="1" id="KW-0472">Membrane</keyword>
<gene>
    <name evidence="2" type="ORF">NC653_012828</name>
</gene>
<keyword evidence="1" id="KW-1133">Transmembrane helix</keyword>
<proteinExistence type="predicted"/>
<dbReference type="EMBL" id="JAQIZT010000005">
    <property type="protein sequence ID" value="KAJ6996063.1"/>
    <property type="molecule type" value="Genomic_DNA"/>
</dbReference>
<evidence type="ECO:0000313" key="2">
    <source>
        <dbReference type="EMBL" id="KAJ6996063.1"/>
    </source>
</evidence>
<protein>
    <submittedName>
        <fullName evidence="2">Uncharacterized protein</fullName>
    </submittedName>
</protein>
<dbReference type="AlphaFoldDB" id="A0AAD6W1T8"/>
<organism evidence="2 3">
    <name type="scientific">Populus alba x Populus x berolinensis</name>
    <dbReference type="NCBI Taxonomy" id="444605"/>
    <lineage>
        <taxon>Eukaryota</taxon>
        <taxon>Viridiplantae</taxon>
        <taxon>Streptophyta</taxon>
        <taxon>Embryophyta</taxon>
        <taxon>Tracheophyta</taxon>
        <taxon>Spermatophyta</taxon>
        <taxon>Magnoliopsida</taxon>
        <taxon>eudicotyledons</taxon>
        <taxon>Gunneridae</taxon>
        <taxon>Pentapetalae</taxon>
        <taxon>rosids</taxon>
        <taxon>fabids</taxon>
        <taxon>Malpighiales</taxon>
        <taxon>Salicaceae</taxon>
        <taxon>Saliceae</taxon>
        <taxon>Populus</taxon>
    </lineage>
</organism>
<name>A0AAD6W1T8_9ROSI</name>
<accession>A0AAD6W1T8</accession>
<dbReference type="Proteomes" id="UP001164929">
    <property type="component" value="Chromosome 5"/>
</dbReference>